<dbReference type="PANTHER" id="PTHR43104">
    <property type="entry name" value="L-2-HYDROXYGLUTARATE DEHYDROGENASE, MITOCHONDRIAL"/>
    <property type="match status" value="1"/>
</dbReference>
<keyword evidence="8" id="KW-1185">Reference proteome</keyword>
<dbReference type="NCBIfam" id="NF008726">
    <property type="entry name" value="PRK11728.1"/>
    <property type="match status" value="1"/>
</dbReference>
<evidence type="ECO:0000256" key="1">
    <source>
        <dbReference type="ARBA" id="ARBA00001974"/>
    </source>
</evidence>
<dbReference type="GO" id="GO:0016491">
    <property type="term" value="F:oxidoreductase activity"/>
    <property type="evidence" value="ECO:0007669"/>
    <property type="project" value="UniProtKB-KW"/>
</dbReference>
<evidence type="ECO:0000256" key="5">
    <source>
        <dbReference type="ARBA" id="ARBA00037941"/>
    </source>
</evidence>
<comment type="similarity">
    <text evidence="5">Belongs to the L2HGDH family.</text>
</comment>
<dbReference type="InterPro" id="IPR006076">
    <property type="entry name" value="FAD-dep_OxRdtase"/>
</dbReference>
<accession>A0ABS4S5E9</accession>
<protein>
    <submittedName>
        <fullName evidence="7">L-2-hydroxyglutarate oxidase</fullName>
        <ecNumber evidence="7">1.1.3.-</ecNumber>
    </submittedName>
</protein>
<dbReference type="Gene3D" id="3.50.50.60">
    <property type="entry name" value="FAD/NAD(P)-binding domain"/>
    <property type="match status" value="1"/>
</dbReference>
<dbReference type="EMBL" id="JAGIKX010000003">
    <property type="protein sequence ID" value="MBP2256722.1"/>
    <property type="molecule type" value="Genomic_DNA"/>
</dbReference>
<feature type="domain" description="FAD dependent oxidoreductase" evidence="6">
    <location>
        <begin position="3"/>
        <end position="391"/>
    </location>
</feature>
<evidence type="ECO:0000256" key="2">
    <source>
        <dbReference type="ARBA" id="ARBA00022630"/>
    </source>
</evidence>
<comment type="cofactor">
    <cofactor evidence="1">
        <name>FAD</name>
        <dbReference type="ChEBI" id="CHEBI:57692"/>
    </cofactor>
</comment>
<keyword evidence="2" id="KW-0285">Flavoprotein</keyword>
<keyword evidence="4 7" id="KW-0560">Oxidoreductase</keyword>
<evidence type="ECO:0000259" key="6">
    <source>
        <dbReference type="Pfam" id="PF01266"/>
    </source>
</evidence>
<comment type="caution">
    <text evidence="7">The sequence shown here is derived from an EMBL/GenBank/DDBJ whole genome shotgun (WGS) entry which is preliminary data.</text>
</comment>
<keyword evidence="3" id="KW-0274">FAD</keyword>
<dbReference type="Pfam" id="PF01266">
    <property type="entry name" value="DAO"/>
    <property type="match status" value="1"/>
</dbReference>
<reference evidence="7 8" key="1">
    <citation type="submission" date="2021-03" db="EMBL/GenBank/DDBJ databases">
        <title>Genomic Encyclopedia of Type Strains, Phase IV (KMG-IV): sequencing the most valuable type-strain genomes for metagenomic binning, comparative biology and taxonomic classification.</title>
        <authorList>
            <person name="Goeker M."/>
        </authorList>
    </citation>
    <scope>NUCLEOTIDE SEQUENCE [LARGE SCALE GENOMIC DNA]</scope>
    <source>
        <strain evidence="7 8">DSM 25790</strain>
    </source>
</reference>
<dbReference type="EC" id="1.1.3.-" evidence="7"/>
<evidence type="ECO:0000313" key="8">
    <source>
        <dbReference type="Proteomes" id="UP001519294"/>
    </source>
</evidence>
<proteinExistence type="inferred from homology"/>
<dbReference type="InterPro" id="IPR036188">
    <property type="entry name" value="FAD/NAD-bd_sf"/>
</dbReference>
<organism evidence="7 8">
    <name type="scientific">Virgibacillus alimentarius</name>
    <dbReference type="NCBI Taxonomy" id="698769"/>
    <lineage>
        <taxon>Bacteria</taxon>
        <taxon>Bacillati</taxon>
        <taxon>Bacillota</taxon>
        <taxon>Bacilli</taxon>
        <taxon>Bacillales</taxon>
        <taxon>Bacillaceae</taxon>
        <taxon>Virgibacillus</taxon>
    </lineage>
</organism>
<dbReference type="PANTHER" id="PTHR43104:SF2">
    <property type="entry name" value="L-2-HYDROXYGLUTARATE DEHYDROGENASE, MITOCHONDRIAL"/>
    <property type="match status" value="1"/>
</dbReference>
<evidence type="ECO:0000313" key="7">
    <source>
        <dbReference type="EMBL" id="MBP2256722.1"/>
    </source>
</evidence>
<dbReference type="RefSeq" id="WP_029271157.1">
    <property type="nucleotide sequence ID" value="NZ_JAGIKX010000003.1"/>
</dbReference>
<sequence length="409" mass="45682">MYDFLIVGGGIVGLSTGMSLYKKYPNAKVAVLEKESEIASHQTGHNSGVIHSGIYYKPGSFKAAFARRGSKSMKEFCEKHGLDHDICGKVIVATTKEELPLLDNLYQRGLENQLDIDRIGVEELKEIEPHVNGLGAIRVPQAGIVNYKQVSQKFAEIIKEHGGEIKLNSSVEKIMEENNYVKVETSKETIEARTVINCAGLHSDRIARASGYQTDMQIVPFRGEYYKLVPEKRYLVKNLIYPVPNPKFPFLGVHFTRMIGGEVDAGPNAVLSFKREGYKKSDFNPKDLAEVLKYKGFWILANKFMKEGMEEYARSFSKKRFTKSLQQLIPEIKEEDLVRAPAGVRAQALNSDGSLVDDFNIIMGKNTIHVCNAPSPAATAAIEIGKEIVQRIPEPSHLLKQTNRGEVHV</sequence>
<dbReference type="Proteomes" id="UP001519294">
    <property type="component" value="Unassembled WGS sequence"/>
</dbReference>
<gene>
    <name evidence="7" type="ORF">J2Z81_000664</name>
</gene>
<name>A0ABS4S5E9_9BACI</name>
<evidence type="ECO:0000256" key="3">
    <source>
        <dbReference type="ARBA" id="ARBA00022827"/>
    </source>
</evidence>
<evidence type="ECO:0000256" key="4">
    <source>
        <dbReference type="ARBA" id="ARBA00023002"/>
    </source>
</evidence>
<dbReference type="Gene3D" id="3.30.9.10">
    <property type="entry name" value="D-Amino Acid Oxidase, subunit A, domain 2"/>
    <property type="match status" value="1"/>
</dbReference>
<dbReference type="SUPFAM" id="SSF51905">
    <property type="entry name" value="FAD/NAD(P)-binding domain"/>
    <property type="match status" value="1"/>
</dbReference>